<organism evidence="1 2">
    <name type="scientific">Tistlia consotensis USBA 355</name>
    <dbReference type="NCBI Taxonomy" id="560819"/>
    <lineage>
        <taxon>Bacteria</taxon>
        <taxon>Pseudomonadati</taxon>
        <taxon>Pseudomonadota</taxon>
        <taxon>Alphaproteobacteria</taxon>
        <taxon>Rhodospirillales</taxon>
        <taxon>Rhodovibrionaceae</taxon>
        <taxon>Tistlia</taxon>
    </lineage>
</organism>
<dbReference type="EMBL" id="FWZX01000001">
    <property type="protein sequence ID" value="SME93261.1"/>
    <property type="molecule type" value="Genomic_DNA"/>
</dbReference>
<dbReference type="Gene3D" id="3.40.50.150">
    <property type="entry name" value="Vaccinia Virus protein VP39"/>
    <property type="match status" value="1"/>
</dbReference>
<dbReference type="STRING" id="560819.SAMN05428998_101569"/>
<dbReference type="SUPFAM" id="SSF53335">
    <property type="entry name" value="S-adenosyl-L-methionine-dependent methyltransferases"/>
    <property type="match status" value="1"/>
</dbReference>
<accession>A0A1Y6B6R8</accession>
<gene>
    <name evidence="1" type="ORF">SAMN05428998_101569</name>
</gene>
<dbReference type="RefSeq" id="WP_085120897.1">
    <property type="nucleotide sequence ID" value="NZ_FWZX01000001.1"/>
</dbReference>
<dbReference type="AlphaFoldDB" id="A0A1Y6B6R8"/>
<evidence type="ECO:0000313" key="1">
    <source>
        <dbReference type="EMBL" id="SME93261.1"/>
    </source>
</evidence>
<dbReference type="Proteomes" id="UP000192917">
    <property type="component" value="Unassembled WGS sequence"/>
</dbReference>
<dbReference type="InterPro" id="IPR029063">
    <property type="entry name" value="SAM-dependent_MTases_sf"/>
</dbReference>
<sequence>MTLIDPVPWGRSHAEYRAFFGLGGLPPTARVLDVAGGPSSFTAERSAAGGPTVACDPLYDRPAAGIAAGVEAARRAIMARVRAAPERYLWTSIASPDELERIRLAAMGRFLADYEAGRAAGRYRSGALPDLPFAADSFDLALSSHLLFTYSEGLDLAFHLAAARELLRVAPEARVFPLLNHDAGPSPHLEPLIGRLTAEGLRCERRRVGYQFQRGGDEMLVLTRGTAPLATLGPGPQSPA</sequence>
<evidence type="ECO:0000313" key="2">
    <source>
        <dbReference type="Proteomes" id="UP000192917"/>
    </source>
</evidence>
<name>A0A1Y6B6R8_9PROT</name>
<proteinExistence type="predicted"/>
<protein>
    <recommendedName>
        <fullName evidence="3">Methyltransferase domain-containing protein</fullName>
    </recommendedName>
</protein>
<reference evidence="1 2" key="1">
    <citation type="submission" date="2017-04" db="EMBL/GenBank/DDBJ databases">
        <authorList>
            <person name="Afonso C.L."/>
            <person name="Miller P.J."/>
            <person name="Scott M.A."/>
            <person name="Spackman E."/>
            <person name="Goraichik I."/>
            <person name="Dimitrov K.M."/>
            <person name="Suarez D.L."/>
            <person name="Swayne D.E."/>
        </authorList>
    </citation>
    <scope>NUCLEOTIDE SEQUENCE [LARGE SCALE GENOMIC DNA]</scope>
    <source>
        <strain evidence="1 2">USBA 355</strain>
    </source>
</reference>
<keyword evidence="2" id="KW-1185">Reference proteome</keyword>
<evidence type="ECO:0008006" key="3">
    <source>
        <dbReference type="Google" id="ProtNLM"/>
    </source>
</evidence>